<dbReference type="RefSeq" id="WP_148621562.1">
    <property type="nucleotide sequence ID" value="NZ_SDGZ01000003.1"/>
</dbReference>
<dbReference type="OrthoDB" id="9797976at2"/>
<feature type="transmembrane region" description="Helical" evidence="1">
    <location>
        <begin position="6"/>
        <end position="27"/>
    </location>
</feature>
<accession>A0A6C2CBC1</accession>
<evidence type="ECO:0000256" key="1">
    <source>
        <dbReference type="SAM" id="Phobius"/>
    </source>
</evidence>
<protein>
    <submittedName>
        <fullName evidence="2">DUF554 domain-containing protein</fullName>
    </submittedName>
</protein>
<sequence>MPTGIIINALSVVFGGIFGTLGGRYLSEDFKDQLNMIFGAASMTMAIIAIAPTKDMPVVIFAVIIGTAIGLVLHLGEWINRAGQAMQHFIRRFINVQAGMSETDFNATLLTIIVLFTASGTGIYGSLVNGMTGDPTILISKSILDFFTAAIFAANLGYVVSLIAVPQFIIFMVLYVFAQYIYPLTTPAMIIDFKAVGGILMLATGFRMIKVKMFPTGDMIPAMIISMPLTWLWVSVIQPLIAH</sequence>
<gene>
    <name evidence="2" type="ORF">ESZ50_00125</name>
</gene>
<dbReference type="AlphaFoldDB" id="A0A6C2CBC1"/>
<keyword evidence="1" id="KW-0812">Transmembrane</keyword>
<reference evidence="2 3" key="1">
    <citation type="submission" date="2019-01" db="EMBL/GenBank/DDBJ databases">
        <title>Weissella sp. nov., a novel lactic acid bacterium isolated from animal feces.</title>
        <authorList>
            <person name="Wang L.-T."/>
        </authorList>
    </citation>
    <scope>NUCLEOTIDE SEQUENCE [LARGE SCALE GENOMIC DNA]</scope>
    <source>
        <strain evidence="2 3">8H-2</strain>
    </source>
</reference>
<dbReference type="PANTHER" id="PTHR36111">
    <property type="entry name" value="INNER MEMBRANE PROTEIN-RELATED"/>
    <property type="match status" value="1"/>
</dbReference>
<feature type="transmembrane region" description="Helical" evidence="1">
    <location>
        <begin position="147"/>
        <end position="177"/>
    </location>
</feature>
<feature type="transmembrane region" description="Helical" evidence="1">
    <location>
        <begin position="220"/>
        <end position="241"/>
    </location>
</feature>
<feature type="transmembrane region" description="Helical" evidence="1">
    <location>
        <begin position="58"/>
        <end position="76"/>
    </location>
</feature>
<organism evidence="2 3">
    <name type="scientific">Weissella muntiaci</name>
    <dbReference type="NCBI Taxonomy" id="2508881"/>
    <lineage>
        <taxon>Bacteria</taxon>
        <taxon>Bacillati</taxon>
        <taxon>Bacillota</taxon>
        <taxon>Bacilli</taxon>
        <taxon>Lactobacillales</taxon>
        <taxon>Lactobacillaceae</taxon>
        <taxon>Weissella</taxon>
    </lineage>
</organism>
<keyword evidence="3" id="KW-1185">Reference proteome</keyword>
<dbReference type="Proteomes" id="UP000371977">
    <property type="component" value="Unassembled WGS sequence"/>
</dbReference>
<feature type="transmembrane region" description="Helical" evidence="1">
    <location>
        <begin position="34"/>
        <end position="52"/>
    </location>
</feature>
<proteinExistence type="predicted"/>
<dbReference type="PANTHER" id="PTHR36111:SF2">
    <property type="entry name" value="INNER MEMBRANE PROTEIN"/>
    <property type="match status" value="1"/>
</dbReference>
<evidence type="ECO:0000313" key="3">
    <source>
        <dbReference type="Proteomes" id="UP000371977"/>
    </source>
</evidence>
<dbReference type="InterPro" id="IPR007563">
    <property type="entry name" value="DUF554"/>
</dbReference>
<dbReference type="Pfam" id="PF04474">
    <property type="entry name" value="DUF554"/>
    <property type="match status" value="1"/>
</dbReference>
<keyword evidence="1" id="KW-1133">Transmembrane helix</keyword>
<keyword evidence="1" id="KW-0472">Membrane</keyword>
<evidence type="ECO:0000313" key="2">
    <source>
        <dbReference type="EMBL" id="TYC50976.1"/>
    </source>
</evidence>
<comment type="caution">
    <text evidence="2">The sequence shown here is derived from an EMBL/GenBank/DDBJ whole genome shotgun (WGS) entry which is preliminary data.</text>
</comment>
<name>A0A6C2CBC1_9LACO</name>
<dbReference type="EMBL" id="SDGZ01000003">
    <property type="protein sequence ID" value="TYC50976.1"/>
    <property type="molecule type" value="Genomic_DNA"/>
</dbReference>
<feature type="transmembrane region" description="Helical" evidence="1">
    <location>
        <begin position="107"/>
        <end position="127"/>
    </location>
</feature>